<evidence type="ECO:0000256" key="6">
    <source>
        <dbReference type="SAM" id="Phobius"/>
    </source>
</evidence>
<proteinExistence type="predicted"/>
<protein>
    <submittedName>
        <fullName evidence="7">Amino acid transporter LysE</fullName>
    </submittedName>
    <submittedName>
        <fullName evidence="8">LysE family transporter</fullName>
    </submittedName>
</protein>
<evidence type="ECO:0000313" key="8">
    <source>
        <dbReference type="EMBL" id="MBC1500189.1"/>
    </source>
</evidence>
<feature type="transmembrane region" description="Helical" evidence="6">
    <location>
        <begin position="178"/>
        <end position="195"/>
    </location>
</feature>
<keyword evidence="2" id="KW-1003">Cell membrane</keyword>
<dbReference type="RefSeq" id="WP_036060740.1">
    <property type="nucleotide sequence ID" value="NZ_CP011102.1"/>
</dbReference>
<organism evidence="7 9">
    <name type="scientific">Listeria weihenstephanensis</name>
    <dbReference type="NCBI Taxonomy" id="1006155"/>
    <lineage>
        <taxon>Bacteria</taxon>
        <taxon>Bacillati</taxon>
        <taxon>Bacillota</taxon>
        <taxon>Bacilli</taxon>
        <taxon>Bacillales</taxon>
        <taxon>Listeriaceae</taxon>
        <taxon>Listeria</taxon>
    </lineage>
</organism>
<dbReference type="GO" id="GO:0005886">
    <property type="term" value="C:plasma membrane"/>
    <property type="evidence" value="ECO:0007669"/>
    <property type="project" value="UniProtKB-SubCell"/>
</dbReference>
<dbReference type="AlphaFoldDB" id="A0A1S7FXR9"/>
<evidence type="ECO:0000256" key="5">
    <source>
        <dbReference type="ARBA" id="ARBA00023136"/>
    </source>
</evidence>
<feature type="transmembrane region" description="Helical" evidence="6">
    <location>
        <begin position="143"/>
        <end position="166"/>
    </location>
</feature>
<keyword evidence="4 6" id="KW-1133">Transmembrane helix</keyword>
<dbReference type="EMBL" id="JAARRL010000007">
    <property type="protein sequence ID" value="MBC1500189.1"/>
    <property type="molecule type" value="Genomic_DNA"/>
</dbReference>
<gene>
    <name evidence="8" type="ORF">HB943_06205</name>
    <name evidence="7" type="ORF">UE46_15125</name>
</gene>
<dbReference type="InterPro" id="IPR001123">
    <property type="entry name" value="LeuE-type"/>
</dbReference>
<dbReference type="Proteomes" id="UP000223060">
    <property type="component" value="Chromosome"/>
</dbReference>
<reference evidence="7" key="1">
    <citation type="submission" date="2015-03" db="EMBL/GenBank/DDBJ databases">
        <authorList>
            <person name="Murphy D."/>
        </authorList>
    </citation>
    <scope>NUCLEOTIDE SEQUENCE [LARGE SCALE GENOMIC DNA]</scope>
    <source>
        <strain evidence="7">WS 4560</strain>
    </source>
</reference>
<evidence type="ECO:0000313" key="7">
    <source>
        <dbReference type="EMBL" id="AQY52221.1"/>
    </source>
</evidence>
<dbReference type="GO" id="GO:0015171">
    <property type="term" value="F:amino acid transmembrane transporter activity"/>
    <property type="evidence" value="ECO:0007669"/>
    <property type="project" value="TreeGrafter"/>
</dbReference>
<reference evidence="8 10" key="3">
    <citation type="submission" date="2020-03" db="EMBL/GenBank/DDBJ databases">
        <title>Soil Listeria distribution.</title>
        <authorList>
            <person name="Liao J."/>
            <person name="Wiedmann M."/>
        </authorList>
    </citation>
    <scope>NUCLEOTIDE SEQUENCE [LARGE SCALE GENOMIC DNA]</scope>
    <source>
        <strain evidence="8 10">FSL L7-1523</strain>
    </source>
</reference>
<evidence type="ECO:0000313" key="9">
    <source>
        <dbReference type="Proteomes" id="UP000223060"/>
    </source>
</evidence>
<accession>A0A1S7FXR9</accession>
<dbReference type="PANTHER" id="PTHR30086:SF20">
    <property type="entry name" value="ARGININE EXPORTER PROTEIN ARGO-RELATED"/>
    <property type="match status" value="1"/>
</dbReference>
<dbReference type="Proteomes" id="UP000564536">
    <property type="component" value="Unassembled WGS sequence"/>
</dbReference>
<keyword evidence="9" id="KW-1185">Reference proteome</keyword>
<dbReference type="Pfam" id="PF01810">
    <property type="entry name" value="LysE"/>
    <property type="match status" value="1"/>
</dbReference>
<feature type="transmembrane region" description="Helical" evidence="6">
    <location>
        <begin position="72"/>
        <end position="89"/>
    </location>
</feature>
<evidence type="ECO:0000256" key="1">
    <source>
        <dbReference type="ARBA" id="ARBA00004651"/>
    </source>
</evidence>
<evidence type="ECO:0000256" key="3">
    <source>
        <dbReference type="ARBA" id="ARBA00022692"/>
    </source>
</evidence>
<name>A0A1S7FXR9_9LIST</name>
<evidence type="ECO:0000256" key="2">
    <source>
        <dbReference type="ARBA" id="ARBA00022475"/>
    </source>
</evidence>
<keyword evidence="5 6" id="KW-0472">Membrane</keyword>
<dbReference type="GO" id="GO:0033228">
    <property type="term" value="P:cysteine export across plasma membrane"/>
    <property type="evidence" value="ECO:0007669"/>
    <property type="project" value="TreeGrafter"/>
</dbReference>
<evidence type="ECO:0000256" key="4">
    <source>
        <dbReference type="ARBA" id="ARBA00022989"/>
    </source>
</evidence>
<feature type="transmembrane region" description="Helical" evidence="6">
    <location>
        <begin position="121"/>
        <end position="137"/>
    </location>
</feature>
<dbReference type="KEGG" id="lwi:UE46_15125"/>
<evidence type="ECO:0000313" key="10">
    <source>
        <dbReference type="Proteomes" id="UP000564536"/>
    </source>
</evidence>
<feature type="transmembrane region" description="Helical" evidence="6">
    <location>
        <begin position="40"/>
        <end position="66"/>
    </location>
</feature>
<reference evidence="9" key="2">
    <citation type="submission" date="2015-03" db="EMBL/GenBank/DDBJ databases">
        <authorList>
            <person name="Ferrari E."/>
            <person name="Walter M.C."/>
            <person name="Huptas C."/>
            <person name="Scherer S."/>
            <person name="Mueller-Herbst S."/>
        </authorList>
    </citation>
    <scope>NUCLEOTIDE SEQUENCE [LARGE SCALE GENOMIC DNA]</scope>
    <source>
        <strain evidence="9">LWP01</strain>
    </source>
</reference>
<sequence length="196" mass="21846">MFNIAAFLSYIFLTAYTPGPNNIMAMSNASNDGFKKSFKFCLGVLAGFFVIVVASAVFSAALYDFIPTIEPFMRFIGAAYILWLAWTILRDKPKNSNTKKVRLDPNCFFTGMVMQFVNVKVILYGITTFSTLVLPYFSGVWQVSLFILILTIVGFSGTCCWAMFGSIFSKVFAEHKKGLNIVMALLLVYCAVSILM</sequence>
<dbReference type="EMBL" id="CP011102">
    <property type="protein sequence ID" value="AQY52221.1"/>
    <property type="molecule type" value="Genomic_DNA"/>
</dbReference>
<keyword evidence="3 6" id="KW-0812">Transmembrane</keyword>
<dbReference type="PANTHER" id="PTHR30086">
    <property type="entry name" value="ARGININE EXPORTER PROTEIN ARGO"/>
    <property type="match status" value="1"/>
</dbReference>
<comment type="subcellular location">
    <subcellularLocation>
        <location evidence="1">Cell membrane</location>
        <topology evidence="1">Multi-pass membrane protein</topology>
    </subcellularLocation>
</comment>